<organism evidence="2 3">
    <name type="scientific">Aquiflexum balticum DSM 16537</name>
    <dbReference type="NCBI Taxonomy" id="758820"/>
    <lineage>
        <taxon>Bacteria</taxon>
        <taxon>Pseudomonadati</taxon>
        <taxon>Bacteroidota</taxon>
        <taxon>Cytophagia</taxon>
        <taxon>Cytophagales</taxon>
        <taxon>Cyclobacteriaceae</taxon>
        <taxon>Aquiflexum</taxon>
    </lineage>
</organism>
<evidence type="ECO:0000256" key="1">
    <source>
        <dbReference type="SAM" id="Phobius"/>
    </source>
</evidence>
<evidence type="ECO:0000313" key="3">
    <source>
        <dbReference type="Proteomes" id="UP000192333"/>
    </source>
</evidence>
<reference evidence="3" key="1">
    <citation type="submission" date="2017-04" db="EMBL/GenBank/DDBJ databases">
        <authorList>
            <person name="Varghese N."/>
            <person name="Submissions S."/>
        </authorList>
    </citation>
    <scope>NUCLEOTIDE SEQUENCE [LARGE SCALE GENOMIC DNA]</scope>
    <source>
        <strain evidence="3">DSM 16537</strain>
    </source>
</reference>
<evidence type="ECO:0008006" key="4">
    <source>
        <dbReference type="Google" id="ProtNLM"/>
    </source>
</evidence>
<dbReference type="RefSeq" id="WP_084120000.1">
    <property type="nucleotide sequence ID" value="NZ_LT838813.1"/>
</dbReference>
<dbReference type="OrthoDB" id="582675at2"/>
<accession>A0A1W2H3Q1</accession>
<keyword evidence="1" id="KW-0812">Transmembrane</keyword>
<dbReference type="EMBL" id="LT838813">
    <property type="protein sequence ID" value="SMD43262.1"/>
    <property type="molecule type" value="Genomic_DNA"/>
</dbReference>
<evidence type="ECO:0000313" key="2">
    <source>
        <dbReference type="EMBL" id="SMD43262.1"/>
    </source>
</evidence>
<keyword evidence="1" id="KW-0472">Membrane</keyword>
<proteinExistence type="predicted"/>
<keyword evidence="1" id="KW-1133">Transmembrane helix</keyword>
<name>A0A1W2H3Q1_9BACT</name>
<sequence length="164" mass="19352">MADYILKESQRFNQVLIWIPVVSVTLILLGLSFLLPDKSVDWFDLFITFLILGSAVLFLLSFRLEIRIDGKSLQYKYSPIINNWRKYGFEDIEQIEIMKYNSLLEFGGWGIRYNFDHWLYNTGGKYGLLITTKNKKFMLGTHKPEEAQKAIEQFRKFKLEYNGS</sequence>
<gene>
    <name evidence="2" type="ORF">SAMN00777080_1847</name>
</gene>
<dbReference type="AlphaFoldDB" id="A0A1W2H3Q1"/>
<feature type="transmembrane region" description="Helical" evidence="1">
    <location>
        <begin position="42"/>
        <end position="62"/>
    </location>
</feature>
<keyword evidence="3" id="KW-1185">Reference proteome</keyword>
<dbReference type="Proteomes" id="UP000192333">
    <property type="component" value="Chromosome I"/>
</dbReference>
<protein>
    <recommendedName>
        <fullName evidence="4">PH domain-containing protein</fullName>
    </recommendedName>
</protein>
<dbReference type="STRING" id="758820.SAMN00777080_1847"/>
<feature type="transmembrane region" description="Helical" evidence="1">
    <location>
        <begin position="15"/>
        <end position="36"/>
    </location>
</feature>